<gene>
    <name evidence="2" type="ORF">CLV52_0873</name>
</gene>
<evidence type="ECO:0000259" key="1">
    <source>
        <dbReference type="PROSITE" id="PS51502"/>
    </source>
</evidence>
<organism evidence="2 3">
    <name type="scientific">Amnibacterium kyonggiense</name>
    <dbReference type="NCBI Taxonomy" id="595671"/>
    <lineage>
        <taxon>Bacteria</taxon>
        <taxon>Bacillati</taxon>
        <taxon>Actinomycetota</taxon>
        <taxon>Actinomycetes</taxon>
        <taxon>Micrococcales</taxon>
        <taxon>Microbacteriaceae</taxon>
        <taxon>Amnibacterium</taxon>
    </lineage>
</organism>
<dbReference type="InterPro" id="IPR011008">
    <property type="entry name" value="Dimeric_a/b-barrel"/>
</dbReference>
<dbReference type="AlphaFoldDB" id="A0A4R7FRF1"/>
<name>A0A4R7FRF1_9MICO</name>
<dbReference type="SMART" id="SM00886">
    <property type="entry name" value="Dabb"/>
    <property type="match status" value="1"/>
</dbReference>
<dbReference type="Gene3D" id="3.30.70.100">
    <property type="match status" value="1"/>
</dbReference>
<dbReference type="RefSeq" id="WP_133765046.1">
    <property type="nucleotide sequence ID" value="NZ_BAAARP010000001.1"/>
</dbReference>
<dbReference type="EMBL" id="SOAM01000001">
    <property type="protein sequence ID" value="TDS80316.1"/>
    <property type="molecule type" value="Genomic_DNA"/>
</dbReference>
<dbReference type="SUPFAM" id="SSF54909">
    <property type="entry name" value="Dimeric alpha+beta barrel"/>
    <property type="match status" value="1"/>
</dbReference>
<sequence length="135" mass="14916">MIAHIVRMTLNAGASEDAKEAAFASLRNQGEVIPSVRSYVVGPDVGGDFEWGAMYVLDDLDGYWEYLKAPAHRHTDEIGLPLVDRFVSFDITDSTDPTIHQKIAELHRRRYAEDPGLTALVQALPSYDGSANPQD</sequence>
<dbReference type="Pfam" id="PF07876">
    <property type="entry name" value="Dabb"/>
    <property type="match status" value="1"/>
</dbReference>
<dbReference type="PROSITE" id="PS51502">
    <property type="entry name" value="S_R_A_B_BARREL"/>
    <property type="match status" value="1"/>
</dbReference>
<dbReference type="InterPro" id="IPR013097">
    <property type="entry name" value="Dabb"/>
</dbReference>
<feature type="domain" description="Stress-response A/B barrel" evidence="1">
    <location>
        <begin position="2"/>
        <end position="91"/>
    </location>
</feature>
<evidence type="ECO:0000313" key="3">
    <source>
        <dbReference type="Proteomes" id="UP000295344"/>
    </source>
</evidence>
<dbReference type="Proteomes" id="UP000295344">
    <property type="component" value="Unassembled WGS sequence"/>
</dbReference>
<accession>A0A4R7FRF1</accession>
<proteinExistence type="predicted"/>
<keyword evidence="3" id="KW-1185">Reference proteome</keyword>
<reference evidence="2 3" key="1">
    <citation type="submission" date="2019-03" db="EMBL/GenBank/DDBJ databases">
        <title>Genomic Encyclopedia of Archaeal and Bacterial Type Strains, Phase II (KMG-II): from individual species to whole genera.</title>
        <authorList>
            <person name="Goeker M."/>
        </authorList>
    </citation>
    <scope>NUCLEOTIDE SEQUENCE [LARGE SCALE GENOMIC DNA]</scope>
    <source>
        <strain evidence="2 3">DSM 24782</strain>
    </source>
</reference>
<dbReference type="OrthoDB" id="5518399at2"/>
<evidence type="ECO:0000313" key="2">
    <source>
        <dbReference type="EMBL" id="TDS80316.1"/>
    </source>
</evidence>
<comment type="caution">
    <text evidence="2">The sequence shown here is derived from an EMBL/GenBank/DDBJ whole genome shotgun (WGS) entry which is preliminary data.</text>
</comment>
<protein>
    <submittedName>
        <fullName evidence="2">Stress responsive alpha/beta barrel protein</fullName>
    </submittedName>
</protein>